<reference evidence="7 8" key="1">
    <citation type="submission" date="2023-04" db="EMBL/GenBank/DDBJ databases">
        <title>Ectobacillus antri isolated from activated sludge.</title>
        <authorList>
            <person name="Yan P."/>
            <person name="Liu X."/>
        </authorList>
    </citation>
    <scope>NUCLEOTIDE SEQUENCE [LARGE SCALE GENOMIC DNA]</scope>
    <source>
        <strain evidence="7 8">C18H</strain>
    </source>
</reference>
<dbReference type="RefSeq" id="WP_124565140.1">
    <property type="nucleotide sequence ID" value="NZ_JARRRY010000008.1"/>
</dbReference>
<keyword evidence="3 6" id="KW-0812">Transmembrane</keyword>
<accession>A0ABT6H603</accession>
<evidence type="ECO:0000256" key="6">
    <source>
        <dbReference type="SAM" id="Phobius"/>
    </source>
</evidence>
<feature type="transmembrane region" description="Helical" evidence="6">
    <location>
        <begin position="36"/>
        <end position="55"/>
    </location>
</feature>
<feature type="transmembrane region" description="Helical" evidence="6">
    <location>
        <begin position="12"/>
        <end position="30"/>
    </location>
</feature>
<keyword evidence="2" id="KW-1003">Cell membrane</keyword>
<dbReference type="EMBL" id="JARULN010000009">
    <property type="protein sequence ID" value="MDG5754495.1"/>
    <property type="molecule type" value="Genomic_DNA"/>
</dbReference>
<comment type="caution">
    <text evidence="7">The sequence shown here is derived from an EMBL/GenBank/DDBJ whole genome shotgun (WGS) entry which is preliminary data.</text>
</comment>
<comment type="subcellular location">
    <subcellularLocation>
        <location evidence="1">Cell membrane</location>
        <topology evidence="1">Multi-pass membrane protein</topology>
    </subcellularLocation>
</comment>
<gene>
    <name evidence="7" type="ORF">P6P90_11000</name>
</gene>
<dbReference type="Proteomes" id="UP001218246">
    <property type="component" value="Unassembled WGS sequence"/>
</dbReference>
<proteinExistence type="predicted"/>
<dbReference type="InterPro" id="IPR039072">
    <property type="entry name" value="ATP_synth_I_Bacilli"/>
</dbReference>
<evidence type="ECO:0000313" key="8">
    <source>
        <dbReference type="Proteomes" id="UP001218246"/>
    </source>
</evidence>
<dbReference type="InterPro" id="IPR005598">
    <property type="entry name" value="ATP_synth_I"/>
</dbReference>
<feature type="transmembrane region" description="Helical" evidence="6">
    <location>
        <begin position="93"/>
        <end position="118"/>
    </location>
</feature>
<keyword evidence="5 6" id="KW-0472">Membrane</keyword>
<evidence type="ECO:0000256" key="1">
    <source>
        <dbReference type="ARBA" id="ARBA00004651"/>
    </source>
</evidence>
<dbReference type="PANTHER" id="PTHR40035:SF1">
    <property type="entry name" value="ATP SYNTHASE PROTEIN I"/>
    <property type="match status" value="1"/>
</dbReference>
<keyword evidence="4 6" id="KW-1133">Transmembrane helix</keyword>
<organism evidence="7 8">
    <name type="scientific">Ectobacillus antri</name>
    <dbReference type="NCBI Taxonomy" id="2486280"/>
    <lineage>
        <taxon>Bacteria</taxon>
        <taxon>Bacillati</taxon>
        <taxon>Bacillota</taxon>
        <taxon>Bacilli</taxon>
        <taxon>Bacillales</taxon>
        <taxon>Bacillaceae</taxon>
        <taxon>Ectobacillus</taxon>
    </lineage>
</organism>
<keyword evidence="8" id="KW-1185">Reference proteome</keyword>
<sequence length="130" mass="14958">MIQKAFQSFRKQLYYIFGILLIGWLCTPYADHFLGLGVGLVVSMYCGWMLGRRIEKMGEHIVLSKKLPSLGAVNRFAAAVLGALFLYEIEHQMVMWAFATGILGGYFLLVINLGYYSAYYKEEKELYKYK</sequence>
<dbReference type="Pfam" id="PF03899">
    <property type="entry name" value="ATP-synt_I"/>
    <property type="match status" value="1"/>
</dbReference>
<dbReference type="PANTHER" id="PTHR40035">
    <property type="entry name" value="ATP SYNTHASE PROTEIN I"/>
    <property type="match status" value="1"/>
</dbReference>
<evidence type="ECO:0000256" key="5">
    <source>
        <dbReference type="ARBA" id="ARBA00023136"/>
    </source>
</evidence>
<feature type="transmembrane region" description="Helical" evidence="6">
    <location>
        <begin position="67"/>
        <end position="87"/>
    </location>
</feature>
<evidence type="ECO:0000313" key="7">
    <source>
        <dbReference type="EMBL" id="MDG5754495.1"/>
    </source>
</evidence>
<protein>
    <submittedName>
        <fullName evidence="7">ATP synthase subunit I</fullName>
    </submittedName>
</protein>
<evidence type="ECO:0000256" key="4">
    <source>
        <dbReference type="ARBA" id="ARBA00022989"/>
    </source>
</evidence>
<evidence type="ECO:0000256" key="2">
    <source>
        <dbReference type="ARBA" id="ARBA00022475"/>
    </source>
</evidence>
<evidence type="ECO:0000256" key="3">
    <source>
        <dbReference type="ARBA" id="ARBA00022692"/>
    </source>
</evidence>
<name>A0ABT6H603_9BACI</name>